<keyword evidence="4" id="KW-0805">Transcription regulation</keyword>
<evidence type="ECO:0000256" key="3">
    <source>
        <dbReference type="ARBA" id="ARBA00022833"/>
    </source>
</evidence>
<reference evidence="12 13" key="1">
    <citation type="submission" date="2018-04" db="EMBL/GenBank/DDBJ databases">
        <title>The genome of golden apple snail Pomacea canaliculata provides insight into stress tolerance and invasive adaptation.</title>
        <authorList>
            <person name="Liu C."/>
            <person name="Liu B."/>
            <person name="Ren Y."/>
            <person name="Zhang Y."/>
            <person name="Wang H."/>
            <person name="Li S."/>
            <person name="Jiang F."/>
            <person name="Yin L."/>
            <person name="Zhang G."/>
            <person name="Qian W."/>
            <person name="Fan W."/>
        </authorList>
    </citation>
    <scope>NUCLEOTIDE SEQUENCE [LARGE SCALE GENOMIC DNA]</scope>
    <source>
        <strain evidence="12">SZHN2017</strain>
        <tissue evidence="12">Muscle</tissue>
    </source>
</reference>
<dbReference type="GO" id="GO:0008270">
    <property type="term" value="F:zinc ion binding"/>
    <property type="evidence" value="ECO:0007669"/>
    <property type="project" value="UniProtKB-KW"/>
</dbReference>
<keyword evidence="6" id="KW-0804">Transcription</keyword>
<proteinExistence type="predicted"/>
<dbReference type="PANTHER" id="PTHR24082">
    <property type="entry name" value="NUCLEAR HORMONE RECEPTOR"/>
    <property type="match status" value="1"/>
</dbReference>
<name>A0A2T7NY34_POMCA</name>
<evidence type="ECO:0000256" key="5">
    <source>
        <dbReference type="ARBA" id="ARBA00023125"/>
    </source>
</evidence>
<dbReference type="SMART" id="SM00430">
    <property type="entry name" value="HOLI"/>
    <property type="match status" value="1"/>
</dbReference>
<feature type="compositionally biased region" description="Polar residues" evidence="9">
    <location>
        <begin position="305"/>
        <end position="314"/>
    </location>
</feature>
<dbReference type="PROSITE" id="PS51843">
    <property type="entry name" value="NR_LBD"/>
    <property type="match status" value="1"/>
</dbReference>
<dbReference type="Gene3D" id="3.30.50.10">
    <property type="entry name" value="Erythroid Transcription Factor GATA-1, subunit A"/>
    <property type="match status" value="2"/>
</dbReference>
<keyword evidence="1" id="KW-0479">Metal-binding</keyword>
<dbReference type="Pfam" id="PF00104">
    <property type="entry name" value="Hormone_recep"/>
    <property type="match status" value="1"/>
</dbReference>
<organism evidence="12 13">
    <name type="scientific">Pomacea canaliculata</name>
    <name type="common">Golden apple snail</name>
    <dbReference type="NCBI Taxonomy" id="400727"/>
    <lineage>
        <taxon>Eukaryota</taxon>
        <taxon>Metazoa</taxon>
        <taxon>Spiralia</taxon>
        <taxon>Lophotrochozoa</taxon>
        <taxon>Mollusca</taxon>
        <taxon>Gastropoda</taxon>
        <taxon>Caenogastropoda</taxon>
        <taxon>Architaenioglossa</taxon>
        <taxon>Ampullarioidea</taxon>
        <taxon>Ampullariidae</taxon>
        <taxon>Pomacea</taxon>
    </lineage>
</organism>
<dbReference type="STRING" id="400727.A0A2T7NY34"/>
<dbReference type="InterPro" id="IPR050234">
    <property type="entry name" value="Nuclear_hormone_rcpt_NR1"/>
</dbReference>
<keyword evidence="7" id="KW-0675">Receptor</keyword>
<evidence type="ECO:0000256" key="9">
    <source>
        <dbReference type="SAM" id="MobiDB-lite"/>
    </source>
</evidence>
<dbReference type="OrthoDB" id="5771769at2759"/>
<evidence type="ECO:0000313" key="12">
    <source>
        <dbReference type="EMBL" id="PVD26090.1"/>
    </source>
</evidence>
<dbReference type="SUPFAM" id="SSF48508">
    <property type="entry name" value="Nuclear receptor ligand-binding domain"/>
    <property type="match status" value="1"/>
</dbReference>
<keyword evidence="8" id="KW-0539">Nucleus</keyword>
<dbReference type="EMBL" id="PZQS01000008">
    <property type="protein sequence ID" value="PVD26090.1"/>
    <property type="molecule type" value="Genomic_DNA"/>
</dbReference>
<dbReference type="Gene3D" id="1.10.565.10">
    <property type="entry name" value="Retinoid X Receptor"/>
    <property type="match status" value="1"/>
</dbReference>
<comment type="caution">
    <text evidence="12">The sequence shown here is derived from an EMBL/GenBank/DDBJ whole genome shotgun (WGS) entry which is preliminary data.</text>
</comment>
<feature type="compositionally biased region" description="Low complexity" evidence="9">
    <location>
        <begin position="563"/>
        <end position="579"/>
    </location>
</feature>
<dbReference type="InterPro" id="IPR001628">
    <property type="entry name" value="Znf_hrmn_rcpt"/>
</dbReference>
<keyword evidence="5" id="KW-0238">DNA-binding</keyword>
<feature type="compositionally biased region" description="Basic and acidic residues" evidence="9">
    <location>
        <begin position="346"/>
        <end position="355"/>
    </location>
</feature>
<accession>A0A2T7NY34</accession>
<evidence type="ECO:0008006" key="14">
    <source>
        <dbReference type="Google" id="ProtNLM"/>
    </source>
</evidence>
<dbReference type="AlphaFoldDB" id="A0A2T7NY34"/>
<gene>
    <name evidence="12" type="ORF">C0Q70_13758</name>
</gene>
<keyword evidence="3" id="KW-0862">Zinc</keyword>
<evidence type="ECO:0000256" key="6">
    <source>
        <dbReference type="ARBA" id="ARBA00023163"/>
    </source>
</evidence>
<evidence type="ECO:0000313" key="13">
    <source>
        <dbReference type="Proteomes" id="UP000245119"/>
    </source>
</evidence>
<dbReference type="Proteomes" id="UP000245119">
    <property type="component" value="Linkage Group LG8"/>
</dbReference>
<evidence type="ECO:0000256" key="4">
    <source>
        <dbReference type="ARBA" id="ARBA00023015"/>
    </source>
</evidence>
<dbReference type="InterPro" id="IPR013088">
    <property type="entry name" value="Znf_NHR/GATA"/>
</dbReference>
<sequence>MAHQYKECFERTVSGLSVQNKEQIACFGENASILNFTSERNIFSANNWQKKLLEDKSNGVLSSFMPGCTNDCHEDNFLLCDPVKGFRDATRLDVDCRHKCSQSPPSLDSYRSQQSDVYLTSANGLLETDDKPAFSSVTSNQSAKSLSRVDNLPLRKVMSLRFAAMVTKSECEMSPPSFSSLSWSEKYSPDSANSLPDTAVRNTSNFCPAPYSSSDMSSKNSCKELHFSAQPATETVDLSLGSGHKQNSHSLHLTTDVSPLSGYSDEYFDSCVEKDQRKISLISENDEELSESPPKRSRSKADEQAVSTSNSSGSGIAGHASRRGKRAEKPAQRNRKGTECSSKVGAGDKDADEKPHTTCRLDLPSQMDNGFCQVCGDIAAGFYCGAFICEACKKFFIRASKQEKHKFVCLRQGLCKITKESRVQCQFCRYQKCLDLQMYYPGEGKRTVSAVGISDIPCRVCSAPSSGFHFGALTCEGCKGFFRRMVKEREPGSYRCSAGGTCEISAQTRNMCKACRYQKCVDIGMSVDGSRIGRQPNAVKHAISLEVKRKSLETASNGAALNGAASCSSPPNGNSMPSSQAPTLSSSQTNGSLIKEEPVSPECNISFKEVELLEVTTPPVLLPEGETYENCQSVDYEEMIAGIEVGGNELARMCVMERATSNHFDKNTFSSLESTWKKMMSHFEFHAQCIIRFAKRVPGFRKLPLDDQVLLVQLAIYPIVILNHSRTYNVKTGFYNYFNFTKSEEDAIFKVCPGLNILRDHFKHMGVMTQMMKLDNVEYTLLSCMLLVDSECPGIVEKEKALELQTKLLKVFQLYEERSGKCRFGELMLLISELSLANMQHGQVVTAFVKEHPHLEVCALYKEMFF</sequence>
<evidence type="ECO:0000256" key="8">
    <source>
        <dbReference type="ARBA" id="ARBA00023242"/>
    </source>
</evidence>
<dbReference type="GO" id="GO:0030154">
    <property type="term" value="P:cell differentiation"/>
    <property type="evidence" value="ECO:0007669"/>
    <property type="project" value="TreeGrafter"/>
</dbReference>
<dbReference type="InterPro" id="IPR000536">
    <property type="entry name" value="Nucl_hrmn_rcpt_lig-bd"/>
</dbReference>
<keyword evidence="13" id="KW-1185">Reference proteome</keyword>
<keyword evidence="2" id="KW-0863">Zinc-finger</keyword>
<evidence type="ECO:0000259" key="11">
    <source>
        <dbReference type="PROSITE" id="PS51843"/>
    </source>
</evidence>
<dbReference type="InterPro" id="IPR001723">
    <property type="entry name" value="Nuclear_hrmn_rcpt"/>
</dbReference>
<evidence type="ECO:0000256" key="2">
    <source>
        <dbReference type="ARBA" id="ARBA00022771"/>
    </source>
</evidence>
<protein>
    <recommendedName>
        <fullName evidence="14">Nuclear receptor domain-containing protein</fullName>
    </recommendedName>
</protein>
<dbReference type="GO" id="GO:0000978">
    <property type="term" value="F:RNA polymerase II cis-regulatory region sequence-specific DNA binding"/>
    <property type="evidence" value="ECO:0007669"/>
    <property type="project" value="TreeGrafter"/>
</dbReference>
<dbReference type="PROSITE" id="PS51030">
    <property type="entry name" value="NUCLEAR_REC_DBD_2"/>
    <property type="match status" value="2"/>
</dbReference>
<dbReference type="GO" id="GO:0009755">
    <property type="term" value="P:hormone-mediated signaling pathway"/>
    <property type="evidence" value="ECO:0007669"/>
    <property type="project" value="TreeGrafter"/>
</dbReference>
<dbReference type="GO" id="GO:0004879">
    <property type="term" value="F:nuclear receptor activity"/>
    <property type="evidence" value="ECO:0007669"/>
    <property type="project" value="TreeGrafter"/>
</dbReference>
<feature type="domain" description="Nuclear receptor" evidence="10">
    <location>
        <begin position="455"/>
        <end position="532"/>
    </location>
</feature>
<dbReference type="CDD" id="cd07179">
    <property type="entry name" value="2DBD_NR_DBD2"/>
    <property type="match status" value="1"/>
</dbReference>
<dbReference type="Pfam" id="PF00105">
    <property type="entry name" value="zf-C4"/>
    <property type="match status" value="2"/>
</dbReference>
<evidence type="ECO:0000259" key="10">
    <source>
        <dbReference type="PROSITE" id="PS51030"/>
    </source>
</evidence>
<feature type="domain" description="NR LBD" evidence="11">
    <location>
        <begin position="648"/>
        <end position="866"/>
    </location>
</feature>
<evidence type="ECO:0000256" key="1">
    <source>
        <dbReference type="ARBA" id="ARBA00022723"/>
    </source>
</evidence>
<feature type="domain" description="Nuclear receptor" evidence="10">
    <location>
        <begin position="369"/>
        <end position="450"/>
    </location>
</feature>
<feature type="region of interest" description="Disordered" evidence="9">
    <location>
        <begin position="282"/>
        <end position="355"/>
    </location>
</feature>
<dbReference type="GO" id="GO:0000122">
    <property type="term" value="P:negative regulation of transcription by RNA polymerase II"/>
    <property type="evidence" value="ECO:0007669"/>
    <property type="project" value="TreeGrafter"/>
</dbReference>
<dbReference type="PROSITE" id="PS00031">
    <property type="entry name" value="NUCLEAR_REC_DBD_1"/>
    <property type="match status" value="1"/>
</dbReference>
<dbReference type="SUPFAM" id="SSF57716">
    <property type="entry name" value="Glucocorticoid receptor-like (DNA-binding domain)"/>
    <property type="match status" value="2"/>
</dbReference>
<dbReference type="PRINTS" id="PR00047">
    <property type="entry name" value="STROIDFINGER"/>
</dbReference>
<evidence type="ECO:0000256" key="7">
    <source>
        <dbReference type="ARBA" id="ARBA00023170"/>
    </source>
</evidence>
<feature type="region of interest" description="Disordered" evidence="9">
    <location>
        <begin position="563"/>
        <end position="595"/>
    </location>
</feature>
<dbReference type="SMART" id="SM00399">
    <property type="entry name" value="ZnF_C4"/>
    <property type="match status" value="2"/>
</dbReference>
<dbReference type="PRINTS" id="PR00398">
    <property type="entry name" value="STRDHORMONER"/>
</dbReference>
<dbReference type="PANTHER" id="PTHR24082:SF473">
    <property type="entry name" value="ECDYSONE-INDUCED PROTEIN 75B, ISOFORM B"/>
    <property type="match status" value="1"/>
</dbReference>
<dbReference type="InterPro" id="IPR035500">
    <property type="entry name" value="NHR-like_dom_sf"/>
</dbReference>
<dbReference type="GO" id="GO:0045944">
    <property type="term" value="P:positive regulation of transcription by RNA polymerase II"/>
    <property type="evidence" value="ECO:0007669"/>
    <property type="project" value="TreeGrafter"/>
</dbReference>
<feature type="compositionally biased region" description="Polar residues" evidence="9">
    <location>
        <begin position="580"/>
        <end position="592"/>
    </location>
</feature>